<proteinExistence type="predicted"/>
<dbReference type="Pfam" id="PF19891">
    <property type="entry name" value="DUF6364"/>
    <property type="match status" value="1"/>
</dbReference>
<dbReference type="EMBL" id="JAAGSC010000039">
    <property type="protein sequence ID" value="NDY95299.1"/>
    <property type="molecule type" value="Genomic_DNA"/>
</dbReference>
<organism evidence="1 2">
    <name type="scientific">Wenzhouxiangella limi</name>
    <dbReference type="NCBI Taxonomy" id="2707351"/>
    <lineage>
        <taxon>Bacteria</taxon>
        <taxon>Pseudomonadati</taxon>
        <taxon>Pseudomonadota</taxon>
        <taxon>Gammaproteobacteria</taxon>
        <taxon>Chromatiales</taxon>
        <taxon>Wenzhouxiangellaceae</taxon>
        <taxon>Wenzhouxiangella</taxon>
    </lineage>
</organism>
<evidence type="ECO:0000313" key="1">
    <source>
        <dbReference type="EMBL" id="NDY95299.1"/>
    </source>
</evidence>
<dbReference type="InterPro" id="IPR045944">
    <property type="entry name" value="DUF6364"/>
</dbReference>
<name>A0A845VDF7_9GAMM</name>
<protein>
    <submittedName>
        <fullName evidence="1">MerR family transcriptional regulator</fullName>
    </submittedName>
</protein>
<dbReference type="Proteomes" id="UP000484885">
    <property type="component" value="Unassembled WGS sequence"/>
</dbReference>
<gene>
    <name evidence="1" type="ORF">G3I74_06110</name>
</gene>
<accession>A0A845VDF7</accession>
<dbReference type="AlphaFoldDB" id="A0A845VDF7"/>
<sequence>MKNITLSADETVIERARSEAARRGKSLNQLIRDHLEELAGHREPSNEFERLRELSKLSRGHRGAWRFNRDEIHGRS</sequence>
<keyword evidence="2" id="KW-1185">Reference proteome</keyword>
<dbReference type="RefSeq" id="WP_164210698.1">
    <property type="nucleotide sequence ID" value="NZ_JAAGSC010000039.1"/>
</dbReference>
<reference evidence="1 2" key="1">
    <citation type="submission" date="2020-02" db="EMBL/GenBank/DDBJ databases">
        <authorList>
            <person name="Zhang X.-Y."/>
        </authorList>
    </citation>
    <scope>NUCLEOTIDE SEQUENCE [LARGE SCALE GENOMIC DNA]</scope>
    <source>
        <strain evidence="1 2">C33</strain>
    </source>
</reference>
<comment type="caution">
    <text evidence="1">The sequence shown here is derived from an EMBL/GenBank/DDBJ whole genome shotgun (WGS) entry which is preliminary data.</text>
</comment>
<evidence type="ECO:0000313" key="2">
    <source>
        <dbReference type="Proteomes" id="UP000484885"/>
    </source>
</evidence>